<evidence type="ECO:0000313" key="3">
    <source>
        <dbReference type="Proteomes" id="UP000051446"/>
    </source>
</evidence>
<accession>A0A0R2YJH6</accession>
<evidence type="ECO:0008006" key="4">
    <source>
        <dbReference type="Google" id="ProtNLM"/>
    </source>
</evidence>
<keyword evidence="1" id="KW-0472">Membrane</keyword>
<proteinExistence type="predicted"/>
<keyword evidence="1" id="KW-0812">Transmembrane</keyword>
<gene>
    <name evidence="2" type="ORF">TU73_00300</name>
</gene>
<organism evidence="2 3">
    <name type="scientific">Pseudomonas libanensis</name>
    <dbReference type="NCBI Taxonomy" id="75588"/>
    <lineage>
        <taxon>Bacteria</taxon>
        <taxon>Pseudomonadati</taxon>
        <taxon>Pseudomonadota</taxon>
        <taxon>Gammaproteobacteria</taxon>
        <taxon>Pseudomonadales</taxon>
        <taxon>Pseudomonadaceae</taxon>
        <taxon>Pseudomonas</taxon>
    </lineage>
</organism>
<keyword evidence="1" id="KW-1133">Transmembrane helix</keyword>
<dbReference type="Proteomes" id="UP000051446">
    <property type="component" value="Unassembled WGS sequence"/>
</dbReference>
<evidence type="ECO:0000313" key="2">
    <source>
        <dbReference type="EMBL" id="KRP48576.1"/>
    </source>
</evidence>
<evidence type="ECO:0000256" key="1">
    <source>
        <dbReference type="SAM" id="Phobius"/>
    </source>
</evidence>
<sequence>MPRLSFAVRILFACCLFIATVNHIRADVSHGLLWDYGYGPSTYLASRIFWGALTFFDPLAALLLFIKPRAGIVLTAAIILADVGHNTFYVALKQQWLEPFYLSQVAFLIAVFLLSPIAWNGPIRDEALTHPVRV</sequence>
<feature type="transmembrane region" description="Helical" evidence="1">
    <location>
        <begin position="101"/>
        <end position="119"/>
    </location>
</feature>
<feature type="transmembrane region" description="Helical" evidence="1">
    <location>
        <begin position="42"/>
        <end position="65"/>
    </location>
</feature>
<dbReference type="AlphaFoldDB" id="A0A0R2YJH6"/>
<name>A0A0R2YJH6_9PSED</name>
<protein>
    <recommendedName>
        <fullName evidence="4">DoxX family protein</fullName>
    </recommendedName>
</protein>
<feature type="transmembrane region" description="Helical" evidence="1">
    <location>
        <begin position="72"/>
        <end position="89"/>
    </location>
</feature>
<reference evidence="2 3" key="1">
    <citation type="submission" date="2015-02" db="EMBL/GenBank/DDBJ databases">
        <title>Pseudomonas helleri sp. nov. and Pseudomonas weihenstephanensis sp. nov., isolated from raw cows milk.</title>
        <authorList>
            <person name="von Neubeck M."/>
            <person name="Huptas C."/>
            <person name="Wenning M."/>
            <person name="Scherer S."/>
        </authorList>
    </citation>
    <scope>NUCLEOTIDE SEQUENCE [LARGE SCALE GENOMIC DNA]</scope>
    <source>
        <strain evidence="2 3">DSM 17149</strain>
    </source>
</reference>
<comment type="caution">
    <text evidence="2">The sequence shown here is derived from an EMBL/GenBank/DDBJ whole genome shotgun (WGS) entry which is preliminary data.</text>
</comment>
<dbReference type="PATRIC" id="fig|75588.4.peg.1733"/>
<dbReference type="EMBL" id="JYLH01000001">
    <property type="protein sequence ID" value="KRP48576.1"/>
    <property type="molecule type" value="Genomic_DNA"/>
</dbReference>